<name>A0A3P7R2J3_DIBLA</name>
<sequence length="85" mass="9699">MLTYGSSSAGHAQPQVWDACDLKLASLWQIKITDEEKEDWNGYIWLIIRYESVIPKASCGGARDPEYKLLRAQPTNQRARGEMLE</sequence>
<dbReference type="Proteomes" id="UP000281553">
    <property type="component" value="Unassembled WGS sequence"/>
</dbReference>
<dbReference type="EMBL" id="UYRU01090783">
    <property type="protein sequence ID" value="VDN37376.1"/>
    <property type="molecule type" value="Genomic_DNA"/>
</dbReference>
<reference evidence="1 2" key="1">
    <citation type="submission" date="2018-11" db="EMBL/GenBank/DDBJ databases">
        <authorList>
            <consortium name="Pathogen Informatics"/>
        </authorList>
    </citation>
    <scope>NUCLEOTIDE SEQUENCE [LARGE SCALE GENOMIC DNA]</scope>
</reference>
<keyword evidence="2" id="KW-1185">Reference proteome</keyword>
<proteinExistence type="predicted"/>
<organism evidence="1 2">
    <name type="scientific">Dibothriocephalus latus</name>
    <name type="common">Fish tapeworm</name>
    <name type="synonym">Diphyllobothrium latum</name>
    <dbReference type="NCBI Taxonomy" id="60516"/>
    <lineage>
        <taxon>Eukaryota</taxon>
        <taxon>Metazoa</taxon>
        <taxon>Spiralia</taxon>
        <taxon>Lophotrochozoa</taxon>
        <taxon>Platyhelminthes</taxon>
        <taxon>Cestoda</taxon>
        <taxon>Eucestoda</taxon>
        <taxon>Diphyllobothriidea</taxon>
        <taxon>Diphyllobothriidae</taxon>
        <taxon>Dibothriocephalus</taxon>
    </lineage>
</organism>
<accession>A0A3P7R2J3</accession>
<protein>
    <submittedName>
        <fullName evidence="1">Uncharacterized protein</fullName>
    </submittedName>
</protein>
<gene>
    <name evidence="1" type="ORF">DILT_LOCUS17302</name>
</gene>
<evidence type="ECO:0000313" key="2">
    <source>
        <dbReference type="Proteomes" id="UP000281553"/>
    </source>
</evidence>
<evidence type="ECO:0000313" key="1">
    <source>
        <dbReference type="EMBL" id="VDN37376.1"/>
    </source>
</evidence>
<dbReference type="AlphaFoldDB" id="A0A3P7R2J3"/>